<evidence type="ECO:0000256" key="1">
    <source>
        <dbReference type="SAM" id="MobiDB-lite"/>
    </source>
</evidence>
<evidence type="ECO:0000313" key="3">
    <source>
        <dbReference type="Proteomes" id="UP000007058"/>
    </source>
</evidence>
<reference evidence="2 3" key="1">
    <citation type="journal article" date="2005" name="DNA Res.">
        <title>Complete genome sequence of the facultative anaerobic magnetotactic bacterium Magnetospirillum sp. strain AMB-1.</title>
        <authorList>
            <person name="Matsunaga T."/>
            <person name="Okamura Y."/>
            <person name="Fukuda Y."/>
            <person name="Wahyudi A.T."/>
            <person name="Murase Y."/>
            <person name="Takeyama H."/>
        </authorList>
    </citation>
    <scope>NUCLEOTIDE SEQUENCE [LARGE SCALE GENOMIC DNA]</scope>
    <source>
        <strain evidence="3">ATCC 700264 / AMB-1</strain>
    </source>
</reference>
<name>Q2W7X1_PARM1</name>
<dbReference type="Proteomes" id="UP000007058">
    <property type="component" value="Chromosome"/>
</dbReference>
<feature type="region of interest" description="Disordered" evidence="1">
    <location>
        <begin position="1"/>
        <end position="44"/>
    </location>
</feature>
<organism evidence="2 3">
    <name type="scientific">Paramagnetospirillum magneticum (strain ATCC 700264 / AMB-1)</name>
    <name type="common">Magnetospirillum magneticum</name>
    <dbReference type="NCBI Taxonomy" id="342108"/>
    <lineage>
        <taxon>Bacteria</taxon>
        <taxon>Pseudomonadati</taxon>
        <taxon>Pseudomonadota</taxon>
        <taxon>Alphaproteobacteria</taxon>
        <taxon>Rhodospirillales</taxon>
        <taxon>Magnetospirillaceae</taxon>
        <taxon>Paramagnetospirillum</taxon>
    </lineage>
</organism>
<feature type="compositionally biased region" description="Basic and acidic residues" evidence="1">
    <location>
        <begin position="32"/>
        <end position="41"/>
    </location>
</feature>
<proteinExistence type="predicted"/>
<dbReference type="AlphaFoldDB" id="Q2W7X1"/>
<dbReference type="STRING" id="342108.amb1250"/>
<protein>
    <submittedName>
        <fullName evidence="2">Uncharacterized protein</fullName>
    </submittedName>
</protein>
<dbReference type="EMBL" id="AP007255">
    <property type="protein sequence ID" value="BAE50054.1"/>
    <property type="molecule type" value="Genomic_DNA"/>
</dbReference>
<gene>
    <name evidence="2" type="ordered locus">amb1250</name>
</gene>
<dbReference type="KEGG" id="mag:amb1250"/>
<evidence type="ECO:0000313" key="2">
    <source>
        <dbReference type="EMBL" id="BAE50054.1"/>
    </source>
</evidence>
<dbReference type="HOGENOM" id="CLU_2273949_0_0_5"/>
<accession>Q2W7X1</accession>
<keyword evidence="3" id="KW-1185">Reference proteome</keyword>
<sequence>MAWNGGAQAAEDMEHGSAHAMHADGAVPCHQQGHDDAPVPEHHKKADKGCCLFSGCASAAAALPGMAGEAPVTFTVAPPLAPAPTRLVTQAQSGPPAEPPRL</sequence>